<evidence type="ECO:0000313" key="2">
    <source>
        <dbReference type="EMBL" id="EAQ88535.1"/>
    </source>
</evidence>
<accession>Q2GZ92</accession>
<feature type="region of interest" description="Disordered" evidence="1">
    <location>
        <begin position="80"/>
        <end position="103"/>
    </location>
</feature>
<evidence type="ECO:0000256" key="1">
    <source>
        <dbReference type="SAM" id="MobiDB-lite"/>
    </source>
</evidence>
<sequence>MAFHHASITKRKSVTVPGAHTNCREVCSRVIVSAFLKRLLKDCAAGEPVQEDASSSPTTRWAQIPLCTSLQLIVCMSTSQSPSEQIPDDSEGSGVGSTGVSALANLDSRGGRLSWPIGG</sequence>
<dbReference type="EMBL" id="CH408032">
    <property type="protein sequence ID" value="EAQ88535.1"/>
    <property type="molecule type" value="Genomic_DNA"/>
</dbReference>
<reference evidence="3" key="1">
    <citation type="journal article" date="2015" name="Genome Announc.">
        <title>Draft genome sequence of the cellulolytic fungus Chaetomium globosum.</title>
        <authorList>
            <person name="Cuomo C.A."/>
            <person name="Untereiner W.A."/>
            <person name="Ma L.-J."/>
            <person name="Grabherr M."/>
            <person name="Birren B.W."/>
        </authorList>
    </citation>
    <scope>NUCLEOTIDE SEQUENCE [LARGE SCALE GENOMIC DNA]</scope>
    <source>
        <strain evidence="3">ATCC 6205 / CBS 148.51 / DSM 1962 / NBRC 6347 / NRRL 1970</strain>
    </source>
</reference>
<organism evidence="2 3">
    <name type="scientific">Chaetomium globosum (strain ATCC 6205 / CBS 148.51 / DSM 1962 / NBRC 6347 / NRRL 1970)</name>
    <name type="common">Soil fungus</name>
    <dbReference type="NCBI Taxonomy" id="306901"/>
    <lineage>
        <taxon>Eukaryota</taxon>
        <taxon>Fungi</taxon>
        <taxon>Dikarya</taxon>
        <taxon>Ascomycota</taxon>
        <taxon>Pezizomycotina</taxon>
        <taxon>Sordariomycetes</taxon>
        <taxon>Sordariomycetidae</taxon>
        <taxon>Sordariales</taxon>
        <taxon>Chaetomiaceae</taxon>
        <taxon>Chaetomium</taxon>
    </lineage>
</organism>
<dbReference type="HOGENOM" id="CLU_2061228_0_0_1"/>
<protein>
    <submittedName>
        <fullName evidence="2">Uncharacterized protein</fullName>
    </submittedName>
</protein>
<proteinExistence type="predicted"/>
<dbReference type="VEuPathDB" id="FungiDB:CHGG_05154"/>
<dbReference type="Proteomes" id="UP000001056">
    <property type="component" value="Unassembled WGS sequence"/>
</dbReference>
<gene>
    <name evidence="2" type="ORF">CHGG_05154</name>
</gene>
<dbReference type="GeneID" id="4392933"/>
<keyword evidence="3" id="KW-1185">Reference proteome</keyword>
<dbReference type="InParanoid" id="Q2GZ92"/>
<dbReference type="AlphaFoldDB" id="Q2GZ92"/>
<name>Q2GZ92_CHAGB</name>
<dbReference type="RefSeq" id="XP_001224368.1">
    <property type="nucleotide sequence ID" value="XM_001224367.1"/>
</dbReference>
<evidence type="ECO:0000313" key="3">
    <source>
        <dbReference type="Proteomes" id="UP000001056"/>
    </source>
</evidence>